<evidence type="ECO:0000313" key="1">
    <source>
        <dbReference type="EMBL" id="SCZ77560.1"/>
    </source>
</evidence>
<dbReference type="EMBL" id="FMWL01000003">
    <property type="protein sequence ID" value="SCZ77560.1"/>
    <property type="molecule type" value="Genomic_DNA"/>
</dbReference>
<dbReference type="Pfam" id="PF04463">
    <property type="entry name" value="2-thiour_desulf"/>
    <property type="match status" value="1"/>
</dbReference>
<gene>
    <name evidence="1" type="ORF">SAMN03080599_00782</name>
</gene>
<evidence type="ECO:0000313" key="2">
    <source>
        <dbReference type="Proteomes" id="UP000199208"/>
    </source>
</evidence>
<dbReference type="InterPro" id="IPR007553">
    <property type="entry name" value="2-thiour_desulf"/>
</dbReference>
<dbReference type="PANTHER" id="PTHR30087:SF1">
    <property type="entry name" value="HYPOTHETICAL CYTOSOLIC PROTEIN"/>
    <property type="match status" value="1"/>
</dbReference>
<accession>A0A1G5RV17</accession>
<dbReference type="AlphaFoldDB" id="A0A1G5RV17"/>
<organism evidence="1 2">
    <name type="scientific">Acidaminobacter hydrogenoformans DSM 2784</name>
    <dbReference type="NCBI Taxonomy" id="1120920"/>
    <lineage>
        <taxon>Bacteria</taxon>
        <taxon>Bacillati</taxon>
        <taxon>Bacillota</taxon>
        <taxon>Clostridia</taxon>
        <taxon>Peptostreptococcales</taxon>
        <taxon>Acidaminobacteraceae</taxon>
        <taxon>Acidaminobacter</taxon>
    </lineage>
</organism>
<dbReference type="STRING" id="1120920.SAMN03080599_00782"/>
<dbReference type="Proteomes" id="UP000199208">
    <property type="component" value="Unassembled WGS sequence"/>
</dbReference>
<name>A0A1G5RV17_9FIRM</name>
<proteinExistence type="predicted"/>
<protein>
    <submittedName>
        <fullName evidence="1">Uncharacterized conserved protein YbbK, DUF523 family</fullName>
    </submittedName>
</protein>
<reference evidence="1 2" key="1">
    <citation type="submission" date="2016-10" db="EMBL/GenBank/DDBJ databases">
        <authorList>
            <person name="de Groot N.N."/>
        </authorList>
    </citation>
    <scope>NUCLEOTIDE SEQUENCE [LARGE SCALE GENOMIC DNA]</scope>
    <source>
        <strain evidence="1 2">DSM 2784</strain>
    </source>
</reference>
<dbReference type="OrthoDB" id="9797779at2"/>
<dbReference type="PANTHER" id="PTHR30087">
    <property type="entry name" value="INNER MEMBRANE PROTEIN"/>
    <property type="match status" value="1"/>
</dbReference>
<sequence length="154" mass="16061">MAVDLTFDLRTVPAGSRIGVSACLLGVRCKYDGTSNYAESSVKALADRFTLIPVCPEQLGGLTTPRPPAEIMGGKVVSKEGADLTAAFERGAEETLALFKLLKVEVAILKEGSPSCGSSLIYDGTFSGVKLPGAGLTVCKLRENGIPVISEKAL</sequence>
<dbReference type="RefSeq" id="WP_092589591.1">
    <property type="nucleotide sequence ID" value="NZ_FMWL01000003.1"/>
</dbReference>
<keyword evidence="2" id="KW-1185">Reference proteome</keyword>